<dbReference type="AlphaFoldDB" id="A0A964WYB4"/>
<evidence type="ECO:0000313" key="3">
    <source>
        <dbReference type="Proteomes" id="UP000667650"/>
    </source>
</evidence>
<dbReference type="Proteomes" id="UP000667650">
    <property type="component" value="Unassembled WGS sequence"/>
</dbReference>
<proteinExistence type="predicted"/>
<evidence type="ECO:0000259" key="1">
    <source>
        <dbReference type="Pfam" id="PF12146"/>
    </source>
</evidence>
<dbReference type="InterPro" id="IPR029058">
    <property type="entry name" value="AB_hydrolase_fold"/>
</dbReference>
<protein>
    <submittedName>
        <fullName evidence="2">Alpha/beta fold hydrolase</fullName>
    </submittedName>
</protein>
<name>A0A964WYB4_9FLAO</name>
<keyword evidence="2" id="KW-0378">Hydrolase</keyword>
<dbReference type="InterPro" id="IPR017208">
    <property type="entry name" value="UCP037442_abhydr"/>
</dbReference>
<dbReference type="SUPFAM" id="SSF53474">
    <property type="entry name" value="alpha/beta-Hydrolases"/>
    <property type="match status" value="1"/>
</dbReference>
<dbReference type="Gene3D" id="3.40.50.1820">
    <property type="entry name" value="alpha/beta hydrolase"/>
    <property type="match status" value="1"/>
</dbReference>
<organism evidence="2 3">
    <name type="scientific">Flagellimonas ochracea</name>
    <dbReference type="NCBI Taxonomy" id="2696472"/>
    <lineage>
        <taxon>Bacteria</taxon>
        <taxon>Pseudomonadati</taxon>
        <taxon>Bacteroidota</taxon>
        <taxon>Flavobacteriia</taxon>
        <taxon>Flavobacteriales</taxon>
        <taxon>Flavobacteriaceae</taxon>
        <taxon>Flagellimonas</taxon>
    </lineage>
</organism>
<feature type="domain" description="Serine aminopeptidase S33" evidence="1">
    <location>
        <begin position="29"/>
        <end position="138"/>
    </location>
</feature>
<sequence>MHEEIIITCSDGYGLCAKVFVAQKSKNRKKVLIINSATAVNQDLYQNYALYMSGNGFEVITYDYRGIAGSRPKKLRGFRASFVDWAQKDLFAVINYVKRNYTKHSILMLGHSIGGTLLGLCPLNQQVDGILTIGAQTAYYKDWERDSMKLYLMWHIFLPGLTRVFGYFPGKHLGILEDIPKGVIQQWHARRLNSNMSRQLIEDGHQIYFDMFKGKLLTFAITDDPIGTKQALMRVHDAFVHAEKDYVSISPEDVGVSQIGHFGFFSRRFQNSLWPKTLNWFKNV</sequence>
<dbReference type="GO" id="GO:0016787">
    <property type="term" value="F:hydrolase activity"/>
    <property type="evidence" value="ECO:0007669"/>
    <property type="project" value="UniProtKB-KW"/>
</dbReference>
<keyword evidence="3" id="KW-1185">Reference proteome</keyword>
<accession>A0A964WYB4</accession>
<dbReference type="InterPro" id="IPR022742">
    <property type="entry name" value="Hydrolase_4"/>
</dbReference>
<dbReference type="RefSeq" id="WP_166524403.1">
    <property type="nucleotide sequence ID" value="NZ_JAAABI010000005.1"/>
</dbReference>
<dbReference type="PIRSF" id="PIRSF037442">
    <property type="entry name" value="UCP037442_abhydr"/>
    <property type="match status" value="1"/>
</dbReference>
<evidence type="ECO:0000313" key="2">
    <source>
        <dbReference type="EMBL" id="NAY92995.1"/>
    </source>
</evidence>
<comment type="caution">
    <text evidence="2">The sequence shown here is derived from an EMBL/GenBank/DDBJ whole genome shotgun (WGS) entry which is preliminary data.</text>
</comment>
<dbReference type="Pfam" id="PF12146">
    <property type="entry name" value="Hydrolase_4"/>
    <property type="match status" value="1"/>
</dbReference>
<dbReference type="EMBL" id="JAAABI010000005">
    <property type="protein sequence ID" value="NAY92995.1"/>
    <property type="molecule type" value="Genomic_DNA"/>
</dbReference>
<reference evidence="2" key="1">
    <citation type="submission" date="2020-01" db="EMBL/GenBank/DDBJ databases">
        <title>Muricauda ochracea sp. nov., isolated from a tidal flat of Garorim bay in Korea.</title>
        <authorList>
            <person name="Kim D."/>
            <person name="Yoo Y."/>
            <person name="Kim J.-J."/>
        </authorList>
    </citation>
    <scope>NUCLEOTIDE SEQUENCE</scope>
    <source>
        <strain evidence="2">JGD-17</strain>
    </source>
</reference>
<gene>
    <name evidence="2" type="ORF">GTQ34_13810</name>
</gene>